<name>A0A2V4DXX7_9GAMM</name>
<feature type="coiled-coil region" evidence="1">
    <location>
        <begin position="301"/>
        <end position="335"/>
    </location>
</feature>
<dbReference type="Proteomes" id="UP000247483">
    <property type="component" value="Unassembled WGS sequence"/>
</dbReference>
<feature type="coiled-coil region" evidence="1">
    <location>
        <begin position="422"/>
        <end position="517"/>
    </location>
</feature>
<accession>A0A2V4DXX7</accession>
<reference evidence="3 4" key="1">
    <citation type="submission" date="2018-05" db="EMBL/GenBank/DDBJ databases">
        <title>Reference genomes for bee gut microbiota database.</title>
        <authorList>
            <person name="Ellegaard K.M."/>
        </authorList>
    </citation>
    <scope>NUCLEOTIDE SEQUENCE [LARGE SCALE GENOMIC DNA]</scope>
    <source>
        <strain evidence="3 4">ESL0177</strain>
    </source>
</reference>
<gene>
    <name evidence="3" type="ORF">DKK79_08240</name>
</gene>
<protein>
    <recommendedName>
        <fullName evidence="2">Tape measure protein N-terminal domain-containing protein</fullName>
    </recommendedName>
</protein>
<dbReference type="NCBIfam" id="TIGR02675">
    <property type="entry name" value="tape_meas_nterm"/>
    <property type="match status" value="1"/>
</dbReference>
<comment type="caution">
    <text evidence="3">The sequence shown here is derived from an EMBL/GenBank/DDBJ whole genome shotgun (WGS) entry which is preliminary data.</text>
</comment>
<proteinExistence type="predicted"/>
<sequence length="1085" mass="118150">MSFEAGSIFYTIEAKTGALLTADKEVSDFNKRAQAGFEKTSAAMSKLTTIAKAVSAALVSSTVIAYAQSWNELEDRIQNTGATASQTKDILDQLLATSDRNGRTIEESSELYIRLSNSMGELGYSTQSTLSYIDTLSNLLTINKTSSVGAESAINALTKAQMKGKLAGVEAMSVFNAMPSILKTLGKQLKKTETEVRQLATDGKLSMSQFTDAMIAAQEETAALADNMRNTVQDGINRVTNNLKKYLGEMNNSTGATKLLVDSLILMSEHVDVLVTGVGALAAIYAGKYITSLANATKQSAEKVIENIKLATSERNLAKEELRSLEVEGKKLTARRNELVALKSVTTSKIQLAAIEKQLSNIDKQRTLLIDKEAAAQAKLASATKLSTLAANGLKSAMALLGGPAGLLLLTAGALVTWSSKAAAAKQKALELTDEVAALAEKYKGLSKAQREAFAIDLKKQIFEQNKAIEKQIEDIENINNKLKINKKEGKDVYGDNASLEERKKSLEKILAVMQEGFNKAVDLLDEVIVKNHEAADSTDKVAKSTNNLSDSLNKTTQSKIDEKIKSLSTELEISEMKLSGAKKAAYIYESALSELGDESDKYKVALLGLINGTAEWADMSDEVRKTLEPLLKAYGDLFDKNEQLSASNKKGRSSTKSYAEETKKLKDELQLLQQSYGNSSADAQIFRLEHETNTKIIGKEREKLKELFDLMDGYKTIDQLKNPLQFEEDSYNNAKTALDDWFQKNPTKYSDYYSKLEQLEKQHQINLAKIKSDATVSKIDDAVAQVDPVQALQNENARKLALIQEFEKQKWITEQNAIALREAANRQYEQNRINAQWEIWRNQSDANEFLASSLEGLASSATSTISGLMSGTMTATQAMQNFANVILNEAIGSLVQMGMQYVKNAIVEQSASAAATAAHITEAEALAIAYQPAAMLASIATQGAAATIGAESYMTALGTMKAFSIAGARKNGGPVDANNAYRVGEDGKPEIFMQGGRQYLIPGENGQVLSNRQITSGNANIQWSFVVENYASNVEVSQPSIDVENRIIRMAVKQAEQKISESISNHSGDVWNAMSNSTNVQSKL</sequence>
<keyword evidence="1" id="KW-0175">Coiled coil</keyword>
<dbReference type="RefSeq" id="WP_110423655.1">
    <property type="nucleotide sequence ID" value="NZ_QGLP01000005.1"/>
</dbReference>
<evidence type="ECO:0000313" key="4">
    <source>
        <dbReference type="Proteomes" id="UP000247483"/>
    </source>
</evidence>
<dbReference type="EMBL" id="QGLP01000005">
    <property type="protein sequence ID" value="PXZ04339.1"/>
    <property type="molecule type" value="Genomic_DNA"/>
</dbReference>
<dbReference type="InterPro" id="IPR013491">
    <property type="entry name" value="Tape_meas_N"/>
</dbReference>
<feature type="domain" description="Tape measure protein N-terminal" evidence="2">
    <location>
        <begin position="62"/>
        <end position="252"/>
    </location>
</feature>
<organism evidence="3 4">
    <name type="scientific">Gilliamella apicola</name>
    <dbReference type="NCBI Taxonomy" id="1196095"/>
    <lineage>
        <taxon>Bacteria</taxon>
        <taxon>Pseudomonadati</taxon>
        <taxon>Pseudomonadota</taxon>
        <taxon>Gammaproteobacteria</taxon>
        <taxon>Orbales</taxon>
        <taxon>Orbaceae</taxon>
        <taxon>Gilliamella</taxon>
    </lineage>
</organism>
<evidence type="ECO:0000259" key="2">
    <source>
        <dbReference type="Pfam" id="PF20155"/>
    </source>
</evidence>
<evidence type="ECO:0000256" key="1">
    <source>
        <dbReference type="SAM" id="Coils"/>
    </source>
</evidence>
<dbReference type="Pfam" id="PF20155">
    <property type="entry name" value="TMP_3"/>
    <property type="match status" value="1"/>
</dbReference>
<evidence type="ECO:0000313" key="3">
    <source>
        <dbReference type="EMBL" id="PXZ04339.1"/>
    </source>
</evidence>
<dbReference type="AlphaFoldDB" id="A0A2V4DXX7"/>